<comment type="caution">
    <text evidence="1">The sequence shown here is derived from an EMBL/GenBank/DDBJ whole genome shotgun (WGS) entry which is preliminary data.</text>
</comment>
<dbReference type="AlphaFoldDB" id="A0AAV9ZQG7"/>
<dbReference type="EMBL" id="JAWWNJ010000124">
    <property type="protein sequence ID" value="KAK6988311.1"/>
    <property type="molecule type" value="Genomic_DNA"/>
</dbReference>
<reference evidence="1 2" key="1">
    <citation type="journal article" date="2024" name="J Genomics">
        <title>Draft genome sequencing and assembly of Favolaschia claudopus CIRM-BRFM 2984 isolated from oak limbs.</title>
        <authorList>
            <person name="Navarro D."/>
            <person name="Drula E."/>
            <person name="Chaduli D."/>
            <person name="Cazenave R."/>
            <person name="Ahrendt S."/>
            <person name="Wang J."/>
            <person name="Lipzen A."/>
            <person name="Daum C."/>
            <person name="Barry K."/>
            <person name="Grigoriev I.V."/>
            <person name="Favel A."/>
            <person name="Rosso M.N."/>
            <person name="Martin F."/>
        </authorList>
    </citation>
    <scope>NUCLEOTIDE SEQUENCE [LARGE SCALE GENOMIC DNA]</scope>
    <source>
        <strain evidence="1 2">CIRM-BRFM 2984</strain>
    </source>
</reference>
<evidence type="ECO:0008006" key="3">
    <source>
        <dbReference type="Google" id="ProtNLM"/>
    </source>
</evidence>
<protein>
    <recommendedName>
        <fullName evidence="3">Protein kinase domain-containing protein</fullName>
    </recommendedName>
</protein>
<keyword evidence="2" id="KW-1185">Reference proteome</keyword>
<sequence length="558" mass="61240">MTALRLRLLPPIADPHLPLSLTTGFTGISAGQWLSVPNMNMATHWSVAPDLCNQLIAALEGDLDSHLAQHPELQATLENLMQQLNTRWAKLFGSRSKRVFGDLESGSNSATETLLEFAMDAFEAIETEAFNPSPSSQPANFEYRVKRPSPDFDDFVVDNSLKIEGVPGFLEVWEDKRCSRLPAAVRELSRRGSALGIVRVEIADAEGDVPAHQPNWWVIVNKGALYAAAYDTDWVVFAAITVVCVGWRRGDHFFWSPISNRRDFGDEVRPHTPELVEAIFGPDPPLSQDGIPLLVLAVVLKAAMSRSPRPWLSAIFQRLAQIDDAKDTSFSPNSSCGSSDMLCVSSEAHPTVLVVDRVRVTGRWQGELANAEGYSVHILRPLARGADGAVRAGLLMKQGIRISEIAIKVSDNYQGLLQEYACYAALVKVMGPYIPHCYGVAVTSRTAFLITALLQDHTQGTMLTKAQRGSLYKVVMTMHDAGWVHNDILDPANTTIHNVIWTATGKPVLIDLVTAARHVCPGSNCPELKALRTVLGLNQHMINIWARLPVNSSGQISF</sequence>
<evidence type="ECO:0000313" key="1">
    <source>
        <dbReference type="EMBL" id="KAK6988311.1"/>
    </source>
</evidence>
<dbReference type="Proteomes" id="UP001362999">
    <property type="component" value="Unassembled WGS sequence"/>
</dbReference>
<dbReference type="SUPFAM" id="SSF56112">
    <property type="entry name" value="Protein kinase-like (PK-like)"/>
    <property type="match status" value="1"/>
</dbReference>
<proteinExistence type="predicted"/>
<gene>
    <name evidence="1" type="ORF">R3P38DRAFT_2573545</name>
</gene>
<organism evidence="1 2">
    <name type="scientific">Favolaschia claudopus</name>
    <dbReference type="NCBI Taxonomy" id="2862362"/>
    <lineage>
        <taxon>Eukaryota</taxon>
        <taxon>Fungi</taxon>
        <taxon>Dikarya</taxon>
        <taxon>Basidiomycota</taxon>
        <taxon>Agaricomycotina</taxon>
        <taxon>Agaricomycetes</taxon>
        <taxon>Agaricomycetidae</taxon>
        <taxon>Agaricales</taxon>
        <taxon>Marasmiineae</taxon>
        <taxon>Mycenaceae</taxon>
        <taxon>Favolaschia</taxon>
    </lineage>
</organism>
<dbReference type="InterPro" id="IPR011009">
    <property type="entry name" value="Kinase-like_dom_sf"/>
</dbReference>
<accession>A0AAV9ZQG7</accession>
<evidence type="ECO:0000313" key="2">
    <source>
        <dbReference type="Proteomes" id="UP001362999"/>
    </source>
</evidence>
<name>A0AAV9ZQG7_9AGAR</name>